<dbReference type="Pfam" id="PF00589">
    <property type="entry name" value="Phage_integrase"/>
    <property type="match status" value="1"/>
</dbReference>
<sequence length="210" mass="23182">MSGEGWDCVRGEIFGLAVDEVDVDAQMVHVVQQVKEVGSRLIFAPPKGGKFRDVPLPDSVATALAEHAKEFPPVEVTLPWGRPDGPEVTRRLYFTTRFGNPLRHQTFEGIWKPALVAAEVIPPPEEPGKFARAPEDGMHALRHHYASVLLDAGENIKALSAYLGHSDPGFTLRVYTHLMPTSESRTRGAVDEAYRKAGRYRDGPETARMA</sequence>
<dbReference type="PANTHER" id="PTHR30349">
    <property type="entry name" value="PHAGE INTEGRASE-RELATED"/>
    <property type="match status" value="1"/>
</dbReference>
<dbReference type="InterPro" id="IPR011010">
    <property type="entry name" value="DNA_brk_join_enz"/>
</dbReference>
<keyword evidence="4" id="KW-1185">Reference proteome</keyword>
<dbReference type="EMBL" id="BAAAQM010000008">
    <property type="protein sequence ID" value="GAA1962365.1"/>
    <property type="molecule type" value="Genomic_DNA"/>
</dbReference>
<evidence type="ECO:0000256" key="1">
    <source>
        <dbReference type="ARBA" id="ARBA00023172"/>
    </source>
</evidence>
<accession>A0ABN2R2U0</accession>
<dbReference type="PROSITE" id="PS51898">
    <property type="entry name" value="TYR_RECOMBINASE"/>
    <property type="match status" value="1"/>
</dbReference>
<proteinExistence type="predicted"/>
<dbReference type="InterPro" id="IPR050090">
    <property type="entry name" value="Tyrosine_recombinase_XerCD"/>
</dbReference>
<reference evidence="3 4" key="1">
    <citation type="journal article" date="2019" name="Int. J. Syst. Evol. Microbiol.">
        <title>The Global Catalogue of Microorganisms (GCM) 10K type strain sequencing project: providing services to taxonomists for standard genome sequencing and annotation.</title>
        <authorList>
            <consortium name="The Broad Institute Genomics Platform"/>
            <consortium name="The Broad Institute Genome Sequencing Center for Infectious Disease"/>
            <person name="Wu L."/>
            <person name="Ma J."/>
        </authorList>
    </citation>
    <scope>NUCLEOTIDE SEQUENCE [LARGE SCALE GENOMIC DNA]</scope>
    <source>
        <strain evidence="3 4">JCM 16013</strain>
    </source>
</reference>
<dbReference type="InterPro" id="IPR013762">
    <property type="entry name" value="Integrase-like_cat_sf"/>
</dbReference>
<dbReference type="Gene3D" id="1.10.443.10">
    <property type="entry name" value="Intergrase catalytic core"/>
    <property type="match status" value="1"/>
</dbReference>
<dbReference type="Proteomes" id="UP001499854">
    <property type="component" value="Unassembled WGS sequence"/>
</dbReference>
<feature type="domain" description="Tyr recombinase" evidence="2">
    <location>
        <begin position="1"/>
        <end position="191"/>
    </location>
</feature>
<comment type="caution">
    <text evidence="3">The sequence shown here is derived from an EMBL/GenBank/DDBJ whole genome shotgun (WGS) entry which is preliminary data.</text>
</comment>
<organism evidence="3 4">
    <name type="scientific">Catenulispora subtropica</name>
    <dbReference type="NCBI Taxonomy" id="450798"/>
    <lineage>
        <taxon>Bacteria</taxon>
        <taxon>Bacillati</taxon>
        <taxon>Actinomycetota</taxon>
        <taxon>Actinomycetes</taxon>
        <taxon>Catenulisporales</taxon>
        <taxon>Catenulisporaceae</taxon>
        <taxon>Catenulispora</taxon>
    </lineage>
</organism>
<evidence type="ECO:0000313" key="3">
    <source>
        <dbReference type="EMBL" id="GAA1962365.1"/>
    </source>
</evidence>
<keyword evidence="1" id="KW-0233">DNA recombination</keyword>
<protein>
    <recommendedName>
        <fullName evidence="2">Tyr recombinase domain-containing protein</fullName>
    </recommendedName>
</protein>
<dbReference type="PANTHER" id="PTHR30349:SF64">
    <property type="entry name" value="PROPHAGE INTEGRASE INTD-RELATED"/>
    <property type="match status" value="1"/>
</dbReference>
<dbReference type="InterPro" id="IPR002104">
    <property type="entry name" value="Integrase_catalytic"/>
</dbReference>
<evidence type="ECO:0000313" key="4">
    <source>
        <dbReference type="Proteomes" id="UP001499854"/>
    </source>
</evidence>
<dbReference type="SUPFAM" id="SSF56349">
    <property type="entry name" value="DNA breaking-rejoining enzymes"/>
    <property type="match status" value="1"/>
</dbReference>
<gene>
    <name evidence="3" type="ORF">GCM10009838_19080</name>
</gene>
<name>A0ABN2R2U0_9ACTN</name>
<evidence type="ECO:0000259" key="2">
    <source>
        <dbReference type="PROSITE" id="PS51898"/>
    </source>
</evidence>